<dbReference type="InterPro" id="IPR032710">
    <property type="entry name" value="NTF2-like_dom_sf"/>
</dbReference>
<reference evidence="6" key="2">
    <citation type="submission" date="2020-09" db="EMBL/GenBank/DDBJ databases">
        <authorList>
            <person name="Sun Q."/>
            <person name="Zhou Y."/>
        </authorList>
    </citation>
    <scope>NUCLEOTIDE SEQUENCE</scope>
    <source>
        <strain evidence="6">CGMCC 4.3508</strain>
    </source>
</reference>
<protein>
    <recommendedName>
        <fullName evidence="5">Low molecular weight antigen MTB12-like C-terminal domain-containing protein</fullName>
    </recommendedName>
</protein>
<dbReference type="Pfam" id="PF26580">
    <property type="entry name" value="Mtb12_C"/>
    <property type="match status" value="1"/>
</dbReference>
<dbReference type="EMBL" id="BMMH01000001">
    <property type="protein sequence ID" value="GGK92640.1"/>
    <property type="molecule type" value="Genomic_DNA"/>
</dbReference>
<evidence type="ECO:0000256" key="2">
    <source>
        <dbReference type="ARBA" id="ARBA00093774"/>
    </source>
</evidence>
<feature type="compositionally biased region" description="Low complexity" evidence="3">
    <location>
        <begin position="40"/>
        <end position="56"/>
    </location>
</feature>
<feature type="signal peptide" evidence="4">
    <location>
        <begin position="1"/>
        <end position="29"/>
    </location>
</feature>
<evidence type="ECO:0000256" key="1">
    <source>
        <dbReference type="ARBA" id="ARBA00022729"/>
    </source>
</evidence>
<evidence type="ECO:0000259" key="5">
    <source>
        <dbReference type="Pfam" id="PF26580"/>
    </source>
</evidence>
<evidence type="ECO:0000313" key="6">
    <source>
        <dbReference type="EMBL" id="GGK92640.1"/>
    </source>
</evidence>
<reference evidence="6" key="1">
    <citation type="journal article" date="2014" name="Int. J. Syst. Evol. Microbiol.">
        <title>Complete genome sequence of Corynebacterium casei LMG S-19264T (=DSM 44701T), isolated from a smear-ripened cheese.</title>
        <authorList>
            <consortium name="US DOE Joint Genome Institute (JGI-PGF)"/>
            <person name="Walter F."/>
            <person name="Albersmeier A."/>
            <person name="Kalinowski J."/>
            <person name="Ruckert C."/>
        </authorList>
    </citation>
    <scope>NUCLEOTIDE SEQUENCE</scope>
    <source>
        <strain evidence="6">CGMCC 4.3508</strain>
    </source>
</reference>
<dbReference type="PROSITE" id="PS51257">
    <property type="entry name" value="PROKAR_LIPOPROTEIN"/>
    <property type="match status" value="1"/>
</dbReference>
<dbReference type="InterPro" id="IPR058644">
    <property type="entry name" value="Mtb12-like_C"/>
</dbReference>
<gene>
    <name evidence="6" type="ORF">GCM10011588_03910</name>
</gene>
<dbReference type="RefSeq" id="WP_058855576.1">
    <property type="nucleotide sequence ID" value="NZ_BMMH01000001.1"/>
</dbReference>
<dbReference type="SUPFAM" id="SSF54427">
    <property type="entry name" value="NTF2-like"/>
    <property type="match status" value="1"/>
</dbReference>
<dbReference type="Proteomes" id="UP000638263">
    <property type="component" value="Unassembled WGS sequence"/>
</dbReference>
<organism evidence="6 7">
    <name type="scientific">Nocardia jinanensis</name>
    <dbReference type="NCBI Taxonomy" id="382504"/>
    <lineage>
        <taxon>Bacteria</taxon>
        <taxon>Bacillati</taxon>
        <taxon>Actinomycetota</taxon>
        <taxon>Actinomycetes</taxon>
        <taxon>Mycobacteriales</taxon>
        <taxon>Nocardiaceae</taxon>
        <taxon>Nocardia</taxon>
    </lineage>
</organism>
<comment type="similarity">
    <text evidence="2">Belongs to the MTB12 family.</text>
</comment>
<feature type="region of interest" description="Disordered" evidence="3">
    <location>
        <begin position="35"/>
        <end position="70"/>
    </location>
</feature>
<feature type="domain" description="Low molecular weight antigen MTB12-like C-terminal" evidence="5">
    <location>
        <begin position="68"/>
        <end position="178"/>
    </location>
</feature>
<keyword evidence="7" id="KW-1185">Reference proteome</keyword>
<comment type="caution">
    <text evidence="6">The sequence shown here is derived from an EMBL/GenBank/DDBJ whole genome shotgun (WGS) entry which is preliminary data.</text>
</comment>
<evidence type="ECO:0000256" key="4">
    <source>
        <dbReference type="SAM" id="SignalP"/>
    </source>
</evidence>
<feature type="chain" id="PRO_5039299557" description="Low molecular weight antigen MTB12-like C-terminal domain-containing protein" evidence="4">
    <location>
        <begin position="30"/>
        <end position="181"/>
    </location>
</feature>
<sequence>MQLPARRLRLSRVAAATAAAAALALGLTACGSDDDGTGTGASSAAPSSAAATTSASAHDHDHGDTAEAPTAQSLQSNLEQITNPDVPVDEKVKLIDDGENRRGILEQLNAALQTYRGITFQVGEITVDGDTATGQTTITSPTGQSAPPMPLTWEHEDGTWKLSDASACVLFGFAQIPCSPA</sequence>
<proteinExistence type="inferred from homology"/>
<keyword evidence="1 4" id="KW-0732">Signal</keyword>
<accession>A0A917VLD9</accession>
<name>A0A917VLD9_9NOCA</name>
<evidence type="ECO:0000256" key="3">
    <source>
        <dbReference type="SAM" id="MobiDB-lite"/>
    </source>
</evidence>
<evidence type="ECO:0000313" key="7">
    <source>
        <dbReference type="Proteomes" id="UP000638263"/>
    </source>
</evidence>
<dbReference type="AlphaFoldDB" id="A0A917VLD9"/>